<dbReference type="EMBL" id="BOMP01000131">
    <property type="protein sequence ID" value="GIE44500.1"/>
    <property type="molecule type" value="Genomic_DNA"/>
</dbReference>
<sequence>MNPNWRWETPSGTFVVKRLCDVTPAAVRRQRRILEILAAHGLPVPSPIDLTEFDHHWYAKAPLLPGTHRTGTDLAPPTCHDLGAVLAGMHTRLREILPEEPSSLPAPADVPTALAVLSRLPTDGFGATEIAHRLRLLPEIAADRPPAVTPGPLGWTHGDLTDRNLLFTGERLTGILDWDRLAVRPYGFELIRTAAILFDTGDGLDLPRVTAFLTGYRSRREISDAALHAAAHRRWWDYATDTFFLRRHHDHGDHTFDHLFHRSSRLLRWWTTHRADLDAAITAAWARA</sequence>
<evidence type="ECO:0000313" key="4">
    <source>
        <dbReference type="Proteomes" id="UP000590511"/>
    </source>
</evidence>
<proteinExistence type="predicted"/>
<dbReference type="InterPro" id="IPR002575">
    <property type="entry name" value="Aminoglycoside_PTrfase"/>
</dbReference>
<keyword evidence="5" id="KW-1185">Reference proteome</keyword>
<dbReference type="EMBL" id="JACHNC010000001">
    <property type="protein sequence ID" value="MBB4753689.1"/>
    <property type="molecule type" value="Genomic_DNA"/>
</dbReference>
<dbReference type="InterPro" id="IPR011009">
    <property type="entry name" value="Kinase-like_dom_sf"/>
</dbReference>
<dbReference type="Proteomes" id="UP000631312">
    <property type="component" value="Unassembled WGS sequence"/>
</dbReference>
<dbReference type="GO" id="GO:0004413">
    <property type="term" value="F:homoserine kinase activity"/>
    <property type="evidence" value="ECO:0007669"/>
    <property type="project" value="UniProtKB-EC"/>
</dbReference>
<reference evidence="2 5" key="2">
    <citation type="submission" date="2021-01" db="EMBL/GenBank/DDBJ databases">
        <title>Whole genome shotgun sequence of Actinoplanes lobatus NBRC 12513.</title>
        <authorList>
            <person name="Komaki H."/>
            <person name="Tamura T."/>
        </authorList>
    </citation>
    <scope>NUCLEOTIDE SEQUENCE [LARGE SCALE GENOMIC DNA]</scope>
    <source>
        <strain evidence="2 5">NBRC 12513</strain>
    </source>
</reference>
<name>A0A7W7HNI6_9ACTN</name>
<organism evidence="3 4">
    <name type="scientific">Actinoplanes lobatus</name>
    <dbReference type="NCBI Taxonomy" id="113568"/>
    <lineage>
        <taxon>Bacteria</taxon>
        <taxon>Bacillati</taxon>
        <taxon>Actinomycetota</taxon>
        <taxon>Actinomycetes</taxon>
        <taxon>Micromonosporales</taxon>
        <taxon>Micromonosporaceae</taxon>
        <taxon>Actinoplanes</taxon>
    </lineage>
</organism>
<comment type="caution">
    <text evidence="3">The sequence shown here is derived from an EMBL/GenBank/DDBJ whole genome shotgun (WGS) entry which is preliminary data.</text>
</comment>
<evidence type="ECO:0000313" key="3">
    <source>
        <dbReference type="EMBL" id="MBB4753689.1"/>
    </source>
</evidence>
<keyword evidence="3" id="KW-0418">Kinase</keyword>
<gene>
    <name evidence="2" type="ORF">Alo02nite_73980</name>
    <name evidence="3" type="ORF">BJ964_007850</name>
</gene>
<dbReference type="Pfam" id="PF01636">
    <property type="entry name" value="APH"/>
    <property type="match status" value="1"/>
</dbReference>
<reference evidence="3 4" key="1">
    <citation type="submission" date="2020-08" db="EMBL/GenBank/DDBJ databases">
        <title>Sequencing the genomes of 1000 actinobacteria strains.</title>
        <authorList>
            <person name="Klenk H.-P."/>
        </authorList>
    </citation>
    <scope>NUCLEOTIDE SEQUENCE [LARGE SCALE GENOMIC DNA]</scope>
    <source>
        <strain evidence="3 4">DSM 43150</strain>
    </source>
</reference>
<protein>
    <submittedName>
        <fullName evidence="3">Homoserine kinase type II</fullName>
        <ecNumber evidence="3">2.7.1.39</ecNumber>
    </submittedName>
</protein>
<dbReference type="SUPFAM" id="SSF56112">
    <property type="entry name" value="Protein kinase-like (PK-like)"/>
    <property type="match status" value="1"/>
</dbReference>
<dbReference type="Proteomes" id="UP000590511">
    <property type="component" value="Unassembled WGS sequence"/>
</dbReference>
<evidence type="ECO:0000313" key="5">
    <source>
        <dbReference type="Proteomes" id="UP000631312"/>
    </source>
</evidence>
<feature type="domain" description="Aminoglycoside phosphotransferase" evidence="1">
    <location>
        <begin position="2"/>
        <end position="221"/>
    </location>
</feature>
<dbReference type="AlphaFoldDB" id="A0A7W7HNI6"/>
<accession>A0A7W7HNI6</accession>
<evidence type="ECO:0000259" key="1">
    <source>
        <dbReference type="Pfam" id="PF01636"/>
    </source>
</evidence>
<evidence type="ECO:0000313" key="2">
    <source>
        <dbReference type="EMBL" id="GIE44500.1"/>
    </source>
</evidence>
<dbReference type="Gene3D" id="3.90.1200.10">
    <property type="match status" value="1"/>
</dbReference>
<dbReference type="EC" id="2.7.1.39" evidence="3"/>
<keyword evidence="3" id="KW-0808">Transferase</keyword>